<protein>
    <submittedName>
        <fullName evidence="1">Uncharacterized protein</fullName>
    </submittedName>
</protein>
<comment type="caution">
    <text evidence="1">The sequence shown here is derived from an EMBL/GenBank/DDBJ whole genome shotgun (WGS) entry which is preliminary data.</text>
</comment>
<dbReference type="EMBL" id="JAOPHQ010003738">
    <property type="protein sequence ID" value="KAK0141790.1"/>
    <property type="molecule type" value="Genomic_DNA"/>
</dbReference>
<name>A0AA47MKK0_MERPO</name>
<organism evidence="1 2">
    <name type="scientific">Merluccius polli</name>
    <name type="common">Benguela hake</name>
    <name type="synonym">Merluccius cadenati</name>
    <dbReference type="NCBI Taxonomy" id="89951"/>
    <lineage>
        <taxon>Eukaryota</taxon>
        <taxon>Metazoa</taxon>
        <taxon>Chordata</taxon>
        <taxon>Craniata</taxon>
        <taxon>Vertebrata</taxon>
        <taxon>Euteleostomi</taxon>
        <taxon>Actinopterygii</taxon>
        <taxon>Neopterygii</taxon>
        <taxon>Teleostei</taxon>
        <taxon>Neoteleostei</taxon>
        <taxon>Acanthomorphata</taxon>
        <taxon>Zeiogadaria</taxon>
        <taxon>Gadariae</taxon>
        <taxon>Gadiformes</taxon>
        <taxon>Gadoidei</taxon>
        <taxon>Merlucciidae</taxon>
        <taxon>Merluccius</taxon>
    </lineage>
</organism>
<evidence type="ECO:0000313" key="2">
    <source>
        <dbReference type="Proteomes" id="UP001174136"/>
    </source>
</evidence>
<gene>
    <name evidence="1" type="ORF">N1851_020546</name>
</gene>
<accession>A0AA47MKK0</accession>
<reference evidence="1" key="1">
    <citation type="journal article" date="2023" name="Front. Mar. Sci.">
        <title>A new Merluccius polli reference genome to investigate the effects of global change in West African waters.</title>
        <authorList>
            <person name="Mateo J.L."/>
            <person name="Blanco-Fernandez C."/>
            <person name="Garcia-Vazquez E."/>
            <person name="Machado-Schiaffino G."/>
        </authorList>
    </citation>
    <scope>NUCLEOTIDE SEQUENCE</scope>
    <source>
        <strain evidence="1">C29</strain>
        <tissue evidence="1">Fin</tissue>
    </source>
</reference>
<evidence type="ECO:0000313" key="1">
    <source>
        <dbReference type="EMBL" id="KAK0141790.1"/>
    </source>
</evidence>
<keyword evidence="2" id="KW-1185">Reference proteome</keyword>
<sequence>MEYVNTKLRDFWGIYGIQHTVKVKWLILNGNKYISDRSLIITNTNETVPVFGFIKNIYVLYETMGWNRDLLAYEVAVPNLAQATQLIDAEKLVDHTSYYPVSFKNTTYVLTKYYLGDVAVLKH</sequence>
<dbReference type="Proteomes" id="UP001174136">
    <property type="component" value="Unassembled WGS sequence"/>
</dbReference>
<dbReference type="AlphaFoldDB" id="A0AA47MKK0"/>
<proteinExistence type="predicted"/>